<evidence type="ECO:0000313" key="2">
    <source>
        <dbReference type="EMBL" id="KPI97756.1"/>
    </source>
</evidence>
<sequence>MTRQTDKDFSPGGHKTNNESSVSHRTRYPCLTIQSEEDVILREGGKRPGAPRCCSTLTNICKTRGTADALPAFEMVNT</sequence>
<evidence type="ECO:0000256" key="1">
    <source>
        <dbReference type="SAM" id="MobiDB-lite"/>
    </source>
</evidence>
<name>A0A194PWK7_PAPXU</name>
<organism evidence="2 3">
    <name type="scientific">Papilio xuthus</name>
    <name type="common">Asian swallowtail butterfly</name>
    <dbReference type="NCBI Taxonomy" id="66420"/>
    <lineage>
        <taxon>Eukaryota</taxon>
        <taxon>Metazoa</taxon>
        <taxon>Ecdysozoa</taxon>
        <taxon>Arthropoda</taxon>
        <taxon>Hexapoda</taxon>
        <taxon>Insecta</taxon>
        <taxon>Pterygota</taxon>
        <taxon>Neoptera</taxon>
        <taxon>Endopterygota</taxon>
        <taxon>Lepidoptera</taxon>
        <taxon>Glossata</taxon>
        <taxon>Ditrysia</taxon>
        <taxon>Papilionoidea</taxon>
        <taxon>Papilionidae</taxon>
        <taxon>Papilioninae</taxon>
        <taxon>Papilio</taxon>
    </lineage>
</organism>
<protein>
    <submittedName>
        <fullName evidence="2">Uncharacterized protein</fullName>
    </submittedName>
</protein>
<dbReference type="Proteomes" id="UP000053268">
    <property type="component" value="Unassembled WGS sequence"/>
</dbReference>
<reference evidence="2 3" key="1">
    <citation type="journal article" date="2015" name="Nat. Commun.">
        <title>Outbred genome sequencing and CRISPR/Cas9 gene editing in butterflies.</title>
        <authorList>
            <person name="Li X."/>
            <person name="Fan D."/>
            <person name="Zhang W."/>
            <person name="Liu G."/>
            <person name="Zhang L."/>
            <person name="Zhao L."/>
            <person name="Fang X."/>
            <person name="Chen L."/>
            <person name="Dong Y."/>
            <person name="Chen Y."/>
            <person name="Ding Y."/>
            <person name="Zhao R."/>
            <person name="Feng M."/>
            <person name="Zhu Y."/>
            <person name="Feng Y."/>
            <person name="Jiang X."/>
            <person name="Zhu D."/>
            <person name="Xiang H."/>
            <person name="Feng X."/>
            <person name="Li S."/>
            <person name="Wang J."/>
            <person name="Zhang G."/>
            <person name="Kronforst M.R."/>
            <person name="Wang W."/>
        </authorList>
    </citation>
    <scope>NUCLEOTIDE SEQUENCE [LARGE SCALE GENOMIC DNA]</scope>
    <source>
        <strain evidence="2">Ya'a_city_454_Px</strain>
        <tissue evidence="2">Whole body</tissue>
    </source>
</reference>
<keyword evidence="3" id="KW-1185">Reference proteome</keyword>
<dbReference type="EMBL" id="KQ459588">
    <property type="protein sequence ID" value="KPI97756.1"/>
    <property type="molecule type" value="Genomic_DNA"/>
</dbReference>
<dbReference type="AlphaFoldDB" id="A0A194PWK7"/>
<gene>
    <name evidence="2" type="ORF">RR46_02431</name>
</gene>
<proteinExistence type="predicted"/>
<accession>A0A194PWK7</accession>
<feature type="region of interest" description="Disordered" evidence="1">
    <location>
        <begin position="1"/>
        <end position="26"/>
    </location>
</feature>
<evidence type="ECO:0000313" key="3">
    <source>
        <dbReference type="Proteomes" id="UP000053268"/>
    </source>
</evidence>